<dbReference type="EMBL" id="BMAW01118301">
    <property type="protein sequence ID" value="GFT79140.1"/>
    <property type="molecule type" value="Genomic_DNA"/>
</dbReference>
<evidence type="ECO:0000256" key="1">
    <source>
        <dbReference type="SAM" id="Phobius"/>
    </source>
</evidence>
<keyword evidence="1" id="KW-0472">Membrane</keyword>
<keyword evidence="3" id="KW-1185">Reference proteome</keyword>
<evidence type="ECO:0000313" key="2">
    <source>
        <dbReference type="EMBL" id="GFT79140.1"/>
    </source>
</evidence>
<proteinExistence type="predicted"/>
<dbReference type="Proteomes" id="UP000887013">
    <property type="component" value="Unassembled WGS sequence"/>
</dbReference>
<accession>A0A8X6PR52</accession>
<reference evidence="2" key="1">
    <citation type="submission" date="2020-08" db="EMBL/GenBank/DDBJ databases">
        <title>Multicomponent nature underlies the extraordinary mechanical properties of spider dragline silk.</title>
        <authorList>
            <person name="Kono N."/>
            <person name="Nakamura H."/>
            <person name="Mori M."/>
            <person name="Yoshida Y."/>
            <person name="Ohtoshi R."/>
            <person name="Malay A.D."/>
            <person name="Moran D.A.P."/>
            <person name="Tomita M."/>
            <person name="Numata K."/>
            <person name="Arakawa K."/>
        </authorList>
    </citation>
    <scope>NUCLEOTIDE SEQUENCE</scope>
</reference>
<comment type="caution">
    <text evidence="2">The sequence shown here is derived from an EMBL/GenBank/DDBJ whole genome shotgun (WGS) entry which is preliminary data.</text>
</comment>
<name>A0A8X6PR52_NEPPI</name>
<feature type="transmembrane region" description="Helical" evidence="1">
    <location>
        <begin position="75"/>
        <end position="94"/>
    </location>
</feature>
<organism evidence="2 3">
    <name type="scientific">Nephila pilipes</name>
    <name type="common">Giant wood spider</name>
    <name type="synonym">Nephila maculata</name>
    <dbReference type="NCBI Taxonomy" id="299642"/>
    <lineage>
        <taxon>Eukaryota</taxon>
        <taxon>Metazoa</taxon>
        <taxon>Ecdysozoa</taxon>
        <taxon>Arthropoda</taxon>
        <taxon>Chelicerata</taxon>
        <taxon>Arachnida</taxon>
        <taxon>Araneae</taxon>
        <taxon>Araneomorphae</taxon>
        <taxon>Entelegynae</taxon>
        <taxon>Araneoidea</taxon>
        <taxon>Nephilidae</taxon>
        <taxon>Nephila</taxon>
    </lineage>
</organism>
<dbReference type="AlphaFoldDB" id="A0A8X6PR52"/>
<keyword evidence="1" id="KW-0812">Transmembrane</keyword>
<gene>
    <name evidence="2" type="ORF">NPIL_464131</name>
</gene>
<evidence type="ECO:0000313" key="3">
    <source>
        <dbReference type="Proteomes" id="UP000887013"/>
    </source>
</evidence>
<keyword evidence="1" id="KW-1133">Transmembrane helix</keyword>
<protein>
    <submittedName>
        <fullName evidence="2">Uncharacterized protein</fullName>
    </submittedName>
</protein>
<sequence>MRYPEETTLKGKRKTGRIFCLSHENFLAKSFLTSSNEISVILGCHQAEKRTQIQERNRACREPITTVYMQKKKNLSLLICCCKIPFVILLLLCFQDTAA</sequence>